<organism evidence="2 3">
    <name type="scientific">Larimichthys crocea</name>
    <name type="common">Large yellow croaker</name>
    <name type="synonym">Pseudosciaena crocea</name>
    <dbReference type="NCBI Taxonomy" id="215358"/>
    <lineage>
        <taxon>Eukaryota</taxon>
        <taxon>Metazoa</taxon>
        <taxon>Chordata</taxon>
        <taxon>Craniata</taxon>
        <taxon>Vertebrata</taxon>
        <taxon>Euteleostomi</taxon>
        <taxon>Actinopterygii</taxon>
        <taxon>Neopterygii</taxon>
        <taxon>Teleostei</taxon>
        <taxon>Neoteleostei</taxon>
        <taxon>Acanthomorphata</taxon>
        <taxon>Eupercaria</taxon>
        <taxon>Sciaenidae</taxon>
        <taxon>Larimichthys</taxon>
    </lineage>
</organism>
<dbReference type="AlphaFoldDB" id="A0A6G0HLY0"/>
<gene>
    <name evidence="2" type="ORF">D5F01_LYC22338</name>
</gene>
<dbReference type="Proteomes" id="UP000424527">
    <property type="component" value="Unassembled WGS sequence"/>
</dbReference>
<evidence type="ECO:0000256" key="1">
    <source>
        <dbReference type="SAM" id="MobiDB-lite"/>
    </source>
</evidence>
<evidence type="ECO:0000313" key="2">
    <source>
        <dbReference type="EMBL" id="KAE8280195.1"/>
    </source>
</evidence>
<feature type="compositionally biased region" description="Polar residues" evidence="1">
    <location>
        <begin position="247"/>
        <end position="271"/>
    </location>
</feature>
<sequence>MASTSVFSRLTRRHGIKIGAGSPCSVEEVALHAACMNSVVVLFLETVEQVNRLVETGITVNGMFEPVMPLTQPATKITLSNVPPFISDDFLTRELSRHGKVVSPIRKYSAAELLRLRGYLAVPPPVNLLRLHPDIALLPRRRYTHRGSRRSFHSNDASAITSIWSTTRRPRRPPERAVNSKALAIPARSTANASPTARQDNHSVNFGLLNIRSLTNKGSLIHELLTDLDDTPDSNTPDSDTSDSEIVITSRSTAQFNQADTVVFEPQNQSTPKRKPEDEG</sequence>
<comment type="caution">
    <text evidence="2">The sequence shown here is derived from an EMBL/GenBank/DDBJ whole genome shotgun (WGS) entry which is preliminary data.</text>
</comment>
<keyword evidence="3" id="KW-1185">Reference proteome</keyword>
<evidence type="ECO:0000313" key="3">
    <source>
        <dbReference type="Proteomes" id="UP000424527"/>
    </source>
</evidence>
<reference evidence="2 3" key="1">
    <citation type="submission" date="2019-07" db="EMBL/GenBank/DDBJ databases">
        <title>Chromosome genome assembly for large yellow croaker.</title>
        <authorList>
            <person name="Xiao S."/>
        </authorList>
    </citation>
    <scope>NUCLEOTIDE SEQUENCE [LARGE SCALE GENOMIC DNA]</scope>
    <source>
        <strain evidence="2">JMULYC20181020</strain>
        <tissue evidence="2">Muscle</tissue>
    </source>
</reference>
<protein>
    <submittedName>
        <fullName evidence="2">Uncharacterized protein</fullName>
    </submittedName>
</protein>
<accession>A0A6G0HLY0</accession>
<feature type="region of interest" description="Disordered" evidence="1">
    <location>
        <begin position="227"/>
        <end position="280"/>
    </location>
</feature>
<name>A0A6G0HLY0_LARCR</name>
<dbReference type="EMBL" id="REGW02000022">
    <property type="protein sequence ID" value="KAE8280195.1"/>
    <property type="molecule type" value="Genomic_DNA"/>
</dbReference>
<proteinExistence type="predicted"/>